<dbReference type="PANTHER" id="PTHR30126">
    <property type="entry name" value="HTH-TYPE TRANSCRIPTIONAL REGULATOR"/>
    <property type="match status" value="1"/>
</dbReference>
<dbReference type="InterPro" id="IPR036388">
    <property type="entry name" value="WH-like_DNA-bd_sf"/>
</dbReference>
<dbReference type="InterPro" id="IPR000847">
    <property type="entry name" value="LysR_HTH_N"/>
</dbReference>
<dbReference type="GO" id="GO:0003700">
    <property type="term" value="F:DNA-binding transcription factor activity"/>
    <property type="evidence" value="ECO:0007669"/>
    <property type="project" value="InterPro"/>
</dbReference>
<dbReference type="SUPFAM" id="SSF46785">
    <property type="entry name" value="Winged helix' DNA-binding domain"/>
    <property type="match status" value="1"/>
</dbReference>
<dbReference type="OrthoDB" id="9808620at2"/>
<evidence type="ECO:0000313" key="7">
    <source>
        <dbReference type="Proteomes" id="UP000286482"/>
    </source>
</evidence>
<dbReference type="SUPFAM" id="SSF53850">
    <property type="entry name" value="Periplasmic binding protein-like II"/>
    <property type="match status" value="1"/>
</dbReference>
<evidence type="ECO:0000256" key="3">
    <source>
        <dbReference type="ARBA" id="ARBA00023125"/>
    </source>
</evidence>
<dbReference type="AlphaFoldDB" id="A0A420E8P5"/>
<dbReference type="Pfam" id="PF03466">
    <property type="entry name" value="LysR_substrate"/>
    <property type="match status" value="1"/>
</dbReference>
<feature type="domain" description="HTH lysR-type" evidence="5">
    <location>
        <begin position="1"/>
        <end position="60"/>
    </location>
</feature>
<dbReference type="RefSeq" id="WP_120355784.1">
    <property type="nucleotide sequence ID" value="NZ_RAQO01000008.1"/>
</dbReference>
<dbReference type="Gene3D" id="1.10.10.10">
    <property type="entry name" value="Winged helix-like DNA-binding domain superfamily/Winged helix DNA-binding domain"/>
    <property type="match status" value="1"/>
</dbReference>
<accession>A0A420E8P5</accession>
<proteinExistence type="inferred from homology"/>
<keyword evidence="7" id="KW-1185">Reference proteome</keyword>
<dbReference type="InterPro" id="IPR005119">
    <property type="entry name" value="LysR_subst-bd"/>
</dbReference>
<dbReference type="EMBL" id="RAQO01000008">
    <property type="protein sequence ID" value="RKF15698.1"/>
    <property type="molecule type" value="Genomic_DNA"/>
</dbReference>
<comment type="caution">
    <text evidence="6">The sequence shown here is derived from an EMBL/GenBank/DDBJ whole genome shotgun (WGS) entry which is preliminary data.</text>
</comment>
<keyword evidence="4" id="KW-0804">Transcription</keyword>
<dbReference type="Pfam" id="PF00126">
    <property type="entry name" value="HTH_1"/>
    <property type="match status" value="1"/>
</dbReference>
<dbReference type="Proteomes" id="UP000286482">
    <property type="component" value="Unassembled WGS sequence"/>
</dbReference>
<dbReference type="PROSITE" id="PS50931">
    <property type="entry name" value="HTH_LYSR"/>
    <property type="match status" value="1"/>
</dbReference>
<evidence type="ECO:0000313" key="6">
    <source>
        <dbReference type="EMBL" id="RKF15698.1"/>
    </source>
</evidence>
<dbReference type="InterPro" id="IPR036390">
    <property type="entry name" value="WH_DNA-bd_sf"/>
</dbReference>
<dbReference type="GO" id="GO:0000976">
    <property type="term" value="F:transcription cis-regulatory region binding"/>
    <property type="evidence" value="ECO:0007669"/>
    <property type="project" value="TreeGrafter"/>
</dbReference>
<dbReference type="Gene3D" id="3.40.190.10">
    <property type="entry name" value="Periplasmic binding protein-like II"/>
    <property type="match status" value="2"/>
</dbReference>
<evidence type="ECO:0000256" key="2">
    <source>
        <dbReference type="ARBA" id="ARBA00023015"/>
    </source>
</evidence>
<reference evidence="6 7" key="1">
    <citation type="submission" date="2018-09" db="EMBL/GenBank/DDBJ databases">
        <authorList>
            <person name="Wang Z."/>
        </authorList>
    </citation>
    <scope>NUCLEOTIDE SEQUENCE [LARGE SCALE GENOMIC DNA]</scope>
    <source>
        <strain evidence="6 7">ALS 81</strain>
    </source>
</reference>
<gene>
    <name evidence="6" type="ORF">DBZ36_15060</name>
</gene>
<keyword evidence="2" id="KW-0805">Transcription regulation</keyword>
<evidence type="ECO:0000256" key="1">
    <source>
        <dbReference type="ARBA" id="ARBA00009437"/>
    </source>
</evidence>
<evidence type="ECO:0000259" key="5">
    <source>
        <dbReference type="PROSITE" id="PS50931"/>
    </source>
</evidence>
<protein>
    <submittedName>
        <fullName evidence="6">LysR family transcriptional regulator</fullName>
    </submittedName>
</protein>
<keyword evidence="3" id="KW-0238">DNA-binding</keyword>
<dbReference type="PRINTS" id="PR00039">
    <property type="entry name" value="HTHLYSR"/>
</dbReference>
<name>A0A420E8P5_9ALTE</name>
<evidence type="ECO:0000256" key="4">
    <source>
        <dbReference type="ARBA" id="ARBA00023163"/>
    </source>
</evidence>
<comment type="similarity">
    <text evidence="1">Belongs to the LysR transcriptional regulatory family.</text>
</comment>
<organism evidence="6 7">
    <name type="scientific">Alginatibacterium sediminis</name>
    <dbReference type="NCBI Taxonomy" id="2164068"/>
    <lineage>
        <taxon>Bacteria</taxon>
        <taxon>Pseudomonadati</taxon>
        <taxon>Pseudomonadota</taxon>
        <taxon>Gammaproteobacteria</taxon>
        <taxon>Alteromonadales</taxon>
        <taxon>Alteromonadaceae</taxon>
        <taxon>Alginatibacterium</taxon>
    </lineage>
</organism>
<sequence>MKYTLKQITVFDTVANLESVSAAARKLSMTQSAVSMSISQLEHLLDRPLFVRQGNRLSLSHWGQWLRPKARKLLQDAQHIELGLHEQHLLSGTLSICSSQTAAEHLLPDLISKIDSDFPEVRIELMVENTEHVIDEVLHYNAEIGVIESRNDDSRIYQELWMEDQLVVVASPHHPFAGRTSVSLAQLEQAQWVLRESGAGTRAIFDGAVHGLIDNLNVWKEYEQVDVLKSLTKNGQFLSALPLLSVSREVSEGSLVILPTPQLNMARSLAFIWRNDAGENPLRDCLLSEARRQVKRLERENKLMALNPPLPKR</sequence>
<dbReference type="PANTHER" id="PTHR30126:SF94">
    <property type="entry name" value="LYSR FAMILY TRANSCRIPTIONAL REGULATOR"/>
    <property type="match status" value="1"/>
</dbReference>